<accession>A0A6A6EXH6</accession>
<name>A0A6A6EXH6_9PEZI</name>
<dbReference type="Proteomes" id="UP000799539">
    <property type="component" value="Unassembled WGS sequence"/>
</dbReference>
<evidence type="ECO:0000256" key="1">
    <source>
        <dbReference type="SAM" id="MobiDB-lite"/>
    </source>
</evidence>
<dbReference type="AlphaFoldDB" id="A0A6A6EXH6"/>
<dbReference type="EMBL" id="ML992720">
    <property type="protein sequence ID" value="KAF2206435.1"/>
    <property type="molecule type" value="Genomic_DNA"/>
</dbReference>
<protein>
    <submittedName>
        <fullName evidence="2">Uncharacterized protein</fullName>
    </submittedName>
</protein>
<feature type="region of interest" description="Disordered" evidence="1">
    <location>
        <begin position="204"/>
        <end position="225"/>
    </location>
</feature>
<evidence type="ECO:0000313" key="3">
    <source>
        <dbReference type="Proteomes" id="UP000799539"/>
    </source>
</evidence>
<sequence>MAIRKSTTRLPSKKNNDSAPSNPTPRDQVIPPYEELVEAASAAQKLVEERRGRSDSINEASQMPVPLDDPFVGTAAPPSRPQYDMEKVQWRLERKNERKKERLEVDEEVEVRRSQGVRPTPPVGAQNRLQRRAQARRERMGVVEKTANPEKVRGEAANSGIGRPGEEPKSKKVRLSDEGRSNLVGLHFHTIDGGIGANGLTELELPFGHKTPDPNKQEKERRHSRHNLTQEYQHTYCPALDLLPAHDANCSKKMPHLRRPFPQLLPRATSQSSNLHQRAILSHLGRQKLAAYIVDTVLKYQEVLKANMHAQCRSGASDQGGTCNVTALEQRLGWTRKPENSSITLGSTVIDVGWDYSSGPMETQQPGWPEPGVHQDQQSWLWVKDESGDAGRVLPEEKPFDITHYFDQHV</sequence>
<feature type="region of interest" description="Disordered" evidence="1">
    <location>
        <begin position="112"/>
        <end position="176"/>
    </location>
</feature>
<feature type="compositionally biased region" description="Basic and acidic residues" evidence="1">
    <location>
        <begin position="210"/>
        <end position="221"/>
    </location>
</feature>
<organism evidence="2 3">
    <name type="scientific">Cercospora zeae-maydis SCOH1-5</name>
    <dbReference type="NCBI Taxonomy" id="717836"/>
    <lineage>
        <taxon>Eukaryota</taxon>
        <taxon>Fungi</taxon>
        <taxon>Dikarya</taxon>
        <taxon>Ascomycota</taxon>
        <taxon>Pezizomycotina</taxon>
        <taxon>Dothideomycetes</taxon>
        <taxon>Dothideomycetidae</taxon>
        <taxon>Mycosphaerellales</taxon>
        <taxon>Mycosphaerellaceae</taxon>
        <taxon>Cercospora</taxon>
    </lineage>
</organism>
<gene>
    <name evidence="2" type="ORF">CERZMDRAFT_103340</name>
</gene>
<feature type="compositionally biased region" description="Basic and acidic residues" evidence="1">
    <location>
        <begin position="46"/>
        <end position="56"/>
    </location>
</feature>
<reference evidence="2" key="1">
    <citation type="journal article" date="2020" name="Stud. Mycol.">
        <title>101 Dothideomycetes genomes: a test case for predicting lifestyles and emergence of pathogens.</title>
        <authorList>
            <person name="Haridas S."/>
            <person name="Albert R."/>
            <person name="Binder M."/>
            <person name="Bloem J."/>
            <person name="Labutti K."/>
            <person name="Salamov A."/>
            <person name="Andreopoulos B."/>
            <person name="Baker S."/>
            <person name="Barry K."/>
            <person name="Bills G."/>
            <person name="Bluhm B."/>
            <person name="Cannon C."/>
            <person name="Castanera R."/>
            <person name="Culley D."/>
            <person name="Daum C."/>
            <person name="Ezra D."/>
            <person name="Gonzalez J."/>
            <person name="Henrissat B."/>
            <person name="Kuo A."/>
            <person name="Liang C."/>
            <person name="Lipzen A."/>
            <person name="Lutzoni F."/>
            <person name="Magnuson J."/>
            <person name="Mondo S."/>
            <person name="Nolan M."/>
            <person name="Ohm R."/>
            <person name="Pangilinan J."/>
            <person name="Park H.-J."/>
            <person name="Ramirez L."/>
            <person name="Alfaro M."/>
            <person name="Sun H."/>
            <person name="Tritt A."/>
            <person name="Yoshinaga Y."/>
            <person name="Zwiers L.-H."/>
            <person name="Turgeon B."/>
            <person name="Goodwin S."/>
            <person name="Spatafora J."/>
            <person name="Crous P."/>
            <person name="Grigoriev I."/>
        </authorList>
    </citation>
    <scope>NUCLEOTIDE SEQUENCE</scope>
    <source>
        <strain evidence="2">SCOH1-5</strain>
    </source>
</reference>
<evidence type="ECO:0000313" key="2">
    <source>
        <dbReference type="EMBL" id="KAF2206435.1"/>
    </source>
</evidence>
<proteinExistence type="predicted"/>
<feature type="compositionally biased region" description="Basic and acidic residues" evidence="1">
    <location>
        <begin position="135"/>
        <end position="154"/>
    </location>
</feature>
<keyword evidence="3" id="KW-1185">Reference proteome</keyword>
<feature type="compositionally biased region" description="Basic and acidic residues" evidence="1">
    <location>
        <begin position="164"/>
        <end position="176"/>
    </location>
</feature>
<feature type="region of interest" description="Disordered" evidence="1">
    <location>
        <begin position="1"/>
        <end position="86"/>
    </location>
</feature>